<accession>A0ABW0GM92</accession>
<gene>
    <name evidence="2" type="ORF">ACFPJ6_05645</name>
</gene>
<dbReference type="RefSeq" id="WP_340267232.1">
    <property type="nucleotide sequence ID" value="NZ_JBBEOG010000001.1"/>
</dbReference>
<dbReference type="Proteomes" id="UP001596122">
    <property type="component" value="Unassembled WGS sequence"/>
</dbReference>
<protein>
    <submittedName>
        <fullName evidence="2">Uncharacterized protein</fullName>
    </submittedName>
</protein>
<keyword evidence="3" id="KW-1185">Reference proteome</keyword>
<evidence type="ECO:0000256" key="1">
    <source>
        <dbReference type="SAM" id="MobiDB-lite"/>
    </source>
</evidence>
<proteinExistence type="predicted"/>
<evidence type="ECO:0000313" key="3">
    <source>
        <dbReference type="Proteomes" id="UP001596122"/>
    </source>
</evidence>
<comment type="caution">
    <text evidence="2">The sequence shown here is derived from an EMBL/GenBank/DDBJ whole genome shotgun (WGS) entry which is preliminary data.</text>
</comment>
<name>A0ABW0GM92_9MICO</name>
<organism evidence="2 3">
    <name type="scientific">Aquipuribacter nitratireducens</name>
    <dbReference type="NCBI Taxonomy" id="650104"/>
    <lineage>
        <taxon>Bacteria</taxon>
        <taxon>Bacillati</taxon>
        <taxon>Actinomycetota</taxon>
        <taxon>Actinomycetes</taxon>
        <taxon>Micrococcales</taxon>
        <taxon>Intrasporangiaceae</taxon>
        <taxon>Aquipuribacter</taxon>
    </lineage>
</organism>
<reference evidence="3" key="1">
    <citation type="journal article" date="2019" name="Int. J. Syst. Evol. Microbiol.">
        <title>The Global Catalogue of Microorganisms (GCM) 10K type strain sequencing project: providing services to taxonomists for standard genome sequencing and annotation.</title>
        <authorList>
            <consortium name="The Broad Institute Genomics Platform"/>
            <consortium name="The Broad Institute Genome Sequencing Center for Infectious Disease"/>
            <person name="Wu L."/>
            <person name="Ma J."/>
        </authorList>
    </citation>
    <scope>NUCLEOTIDE SEQUENCE [LARGE SCALE GENOMIC DNA]</scope>
    <source>
        <strain evidence="3">CCUG 43114</strain>
    </source>
</reference>
<dbReference type="EMBL" id="JBHSLD010000006">
    <property type="protein sequence ID" value="MFC5380266.1"/>
    <property type="molecule type" value="Genomic_DNA"/>
</dbReference>
<evidence type="ECO:0000313" key="2">
    <source>
        <dbReference type="EMBL" id="MFC5380266.1"/>
    </source>
</evidence>
<feature type="region of interest" description="Disordered" evidence="1">
    <location>
        <begin position="1"/>
        <end position="49"/>
    </location>
</feature>
<sequence>MAASARRTATTHGPRVTGARPVPRQRRGHHDTDLPLGSLTQREHRPEGSCAACGGMRLTRLVMHLGDGSAVDFVSCHHCEHKAWEEQGSPLSVTDVLARSARR</sequence>